<keyword evidence="3" id="KW-1185">Reference proteome</keyword>
<dbReference type="Pfam" id="PF03417">
    <property type="entry name" value="AAT"/>
    <property type="match status" value="1"/>
</dbReference>
<reference evidence="2" key="1">
    <citation type="submission" date="2022-01" db="EMBL/GenBank/DDBJ databases">
        <authorList>
            <person name="King R."/>
        </authorList>
    </citation>
    <scope>NUCLEOTIDE SEQUENCE</scope>
</reference>
<dbReference type="InterPro" id="IPR005079">
    <property type="entry name" value="Peptidase_C45_hydrolase"/>
</dbReference>
<dbReference type="PANTHER" id="PTHR34180:SF1">
    <property type="entry name" value="BETA-ALANYL-DOPAMINE_CARCININE HYDROLASE"/>
    <property type="match status" value="1"/>
</dbReference>
<evidence type="ECO:0000313" key="2">
    <source>
        <dbReference type="EMBL" id="CAG9803732.1"/>
    </source>
</evidence>
<dbReference type="NCBIfam" id="NF040521">
    <property type="entry name" value="C45_proenzyme"/>
    <property type="match status" value="1"/>
</dbReference>
<dbReference type="AlphaFoldDB" id="A0A9N9WRV9"/>
<dbReference type="EMBL" id="OU895878">
    <property type="protein sequence ID" value="CAG9803732.1"/>
    <property type="molecule type" value="Genomic_DNA"/>
</dbReference>
<dbReference type="Gene3D" id="1.10.10.2120">
    <property type="match status" value="1"/>
</dbReference>
<dbReference type="Proteomes" id="UP001153620">
    <property type="component" value="Chromosome 2"/>
</dbReference>
<evidence type="ECO:0000313" key="3">
    <source>
        <dbReference type="Proteomes" id="UP001153620"/>
    </source>
</evidence>
<accession>A0A9N9WRV9</accession>
<organism evidence="2 3">
    <name type="scientific">Chironomus riparius</name>
    <dbReference type="NCBI Taxonomy" id="315576"/>
    <lineage>
        <taxon>Eukaryota</taxon>
        <taxon>Metazoa</taxon>
        <taxon>Ecdysozoa</taxon>
        <taxon>Arthropoda</taxon>
        <taxon>Hexapoda</taxon>
        <taxon>Insecta</taxon>
        <taxon>Pterygota</taxon>
        <taxon>Neoptera</taxon>
        <taxon>Endopterygota</taxon>
        <taxon>Diptera</taxon>
        <taxon>Nematocera</taxon>
        <taxon>Chironomoidea</taxon>
        <taxon>Chironomidae</taxon>
        <taxon>Chironominae</taxon>
        <taxon>Chironomus</taxon>
    </lineage>
</organism>
<dbReference type="PANTHER" id="PTHR34180">
    <property type="entry name" value="PEPTIDASE C45"/>
    <property type="match status" value="1"/>
</dbReference>
<dbReference type="OrthoDB" id="189997at2759"/>
<dbReference type="InterPro" id="IPR047794">
    <property type="entry name" value="C45_proenzyme-like"/>
</dbReference>
<name>A0A9N9WRV9_9DIPT</name>
<gene>
    <name evidence="2" type="ORF">CHIRRI_LOCUS6628</name>
</gene>
<dbReference type="Gene3D" id="3.60.60.10">
    <property type="entry name" value="Penicillin V Acylase, Chain A"/>
    <property type="match status" value="1"/>
</dbReference>
<reference evidence="2" key="2">
    <citation type="submission" date="2022-10" db="EMBL/GenBank/DDBJ databases">
        <authorList>
            <consortium name="ENA_rothamsted_submissions"/>
            <consortium name="culmorum"/>
            <person name="King R."/>
        </authorList>
    </citation>
    <scope>NUCLEOTIDE SEQUENCE</scope>
</reference>
<evidence type="ECO:0000259" key="1">
    <source>
        <dbReference type="Pfam" id="PF03417"/>
    </source>
</evidence>
<dbReference type="InterPro" id="IPR047801">
    <property type="entry name" value="Peptidase_C45"/>
</dbReference>
<sequence>MSTTSSRKVYNMYERRQAIPIIYVRGTHYEVGFDVGRTFAALIREFVNVFKPLNEAFIPLYNSPQGQTVYNETLATVKQSFPQYIDELQGISDGAQVEFYKLFLLHMDEILPNVVDNNNSIDAPIGCSSICVNEPDSEVIGHTEDALSENLNNYYFVSAHIISTDPQGKYKVKEERFTSLCYAGHLPGYTMNYNHHGLVFSINTLSARKLNSGKTPRHFITRALLSAENFYQAQQILRDTGVGAADGCSINMTFLKQEGDRVFHNAEMGPAIDNNKESQLNILTVSPGECIMHCNKYLRLKVPEVTGLIIDSSIERMDTFQKFNKPKSKEDVIKMLGDTGAKDNQVFRDNAGVEEFLKTICVGIFDLKAKTWSIYKDNPKTNEPLVVLPMVLKE</sequence>
<protein>
    <recommendedName>
        <fullName evidence="1">Peptidase C45 hydrolase domain-containing protein</fullName>
    </recommendedName>
</protein>
<feature type="domain" description="Peptidase C45 hydrolase" evidence="1">
    <location>
        <begin position="132"/>
        <end position="380"/>
    </location>
</feature>
<proteinExistence type="predicted"/>